<dbReference type="EMBL" id="MVDE01000006">
    <property type="protein sequence ID" value="PKQ67918.1"/>
    <property type="molecule type" value="Genomic_DNA"/>
</dbReference>
<keyword evidence="2" id="KW-1185">Reference proteome</keyword>
<dbReference type="RefSeq" id="WP_101308929.1">
    <property type="nucleotide sequence ID" value="NZ_MVDE01000006.1"/>
</dbReference>
<evidence type="ECO:0000313" key="2">
    <source>
        <dbReference type="Proteomes" id="UP000233618"/>
    </source>
</evidence>
<evidence type="ECO:0000313" key="1">
    <source>
        <dbReference type="EMBL" id="PKQ67918.1"/>
    </source>
</evidence>
<proteinExistence type="predicted"/>
<protein>
    <submittedName>
        <fullName evidence="1">Uncharacterized protein</fullName>
    </submittedName>
</protein>
<comment type="caution">
    <text evidence="1">The sequence shown here is derived from an EMBL/GenBank/DDBJ whole genome shotgun (WGS) entry which is preliminary data.</text>
</comment>
<dbReference type="PROSITE" id="PS51257">
    <property type="entry name" value="PROKAR_LIPOPROTEIN"/>
    <property type="match status" value="1"/>
</dbReference>
<sequence length="153" mass="17790">MKTIVTQFKCLFILFCLFLIIGAGCEKDEEKSNYTEGYIVGFDPCTVNHHYRIGYIFISTDLQDTLVTYNLSDLSYKMPASVLLNLSDTLYKIPEAYFDNYRSTLFFPKSLRYEYPLKFTYSIANEDEMIFNVCTTDILSFNFTQVIIKSAIK</sequence>
<accession>A0A2N3ICB6</accession>
<name>A0A2N3ICB6_9BACT</name>
<organism evidence="1 2">
    <name type="scientific">Labilibaculum manganireducens</name>
    <dbReference type="NCBI Taxonomy" id="1940525"/>
    <lineage>
        <taxon>Bacteria</taxon>
        <taxon>Pseudomonadati</taxon>
        <taxon>Bacteroidota</taxon>
        <taxon>Bacteroidia</taxon>
        <taxon>Marinilabiliales</taxon>
        <taxon>Marinifilaceae</taxon>
        <taxon>Labilibaculum</taxon>
    </lineage>
</organism>
<gene>
    <name evidence="1" type="ORF">BZG01_06005</name>
</gene>
<dbReference type="Proteomes" id="UP000233618">
    <property type="component" value="Unassembled WGS sequence"/>
</dbReference>
<dbReference type="AlphaFoldDB" id="A0A2N3ICB6"/>
<reference evidence="1 2" key="1">
    <citation type="journal article" date="2017" name="Front. Microbiol.">
        <title>Labilibaculum manganireducens gen. nov., sp. nov. and Labilibaculum filiforme sp. nov., Novel Bacteroidetes Isolated from Subsurface Sediments of the Baltic Sea.</title>
        <authorList>
            <person name="Vandieken V."/>
            <person name="Marshall I.P."/>
            <person name="Niemann H."/>
            <person name="Engelen B."/>
            <person name="Cypionka H."/>
        </authorList>
    </citation>
    <scope>NUCLEOTIDE SEQUENCE [LARGE SCALE GENOMIC DNA]</scope>
    <source>
        <strain evidence="1 2">59.10-2M</strain>
    </source>
</reference>